<dbReference type="Pfam" id="PF13517">
    <property type="entry name" value="FG-GAP_3"/>
    <property type="match status" value="1"/>
</dbReference>
<accession>A0A558GPV4</accession>
<feature type="signal peptide" evidence="2">
    <location>
        <begin position="1"/>
        <end position="34"/>
    </location>
</feature>
<sequence length="427" mass="45118">MGSTPLRRVRNWLAAFAGSIVLVGGLGFAPAAHADDTFAPVPVAVSTTPDSIAAGGQATSRVTVQASGPITDVYVLFRNTATGKLHTQMTQGSYSAADSTYTFDVFFAQGTPPGTYLAQYMQIQTAAGQELGYWRDGSLIHNPGNLPASGTAAVSLEPLDFNYVTPVDIDRPHTSGFYRAEYWDPYTMSLFIRDSWGRLGLFPTGGNGTWQQAYEVGSGWNIFNTIFSAGDFNNDGENDVIARDSAGSLFLYPSNGGGGWHARQQIGWGWGIFNSIFAAGDFSGDGNNDLLARKSSGELVLYPGNGHGGFLAASTVGWGWGGMTSVFSPGDFNGDHKPDVLARDAAGNLRFYGGNGHGGWTTSGVIGQGWNAITKLGGAGDFDGDRANDVWGIDTSGQMRMYYGNGSGGWKTSAVVGWGWGGFNAVF</sequence>
<reference evidence="3 4" key="1">
    <citation type="submission" date="2019-07" db="EMBL/GenBank/DDBJ databases">
        <title>Diversity of Bacteria from Kongsfjorden, Arctic.</title>
        <authorList>
            <person name="Yu Y."/>
        </authorList>
    </citation>
    <scope>NUCLEOTIDE SEQUENCE [LARGE SCALE GENOMIC DNA]</scope>
    <source>
        <strain evidence="3 4">SM1928</strain>
    </source>
</reference>
<dbReference type="AlphaFoldDB" id="A0A558GPV4"/>
<evidence type="ECO:0000256" key="2">
    <source>
        <dbReference type="SAM" id="SignalP"/>
    </source>
</evidence>
<evidence type="ECO:0000256" key="1">
    <source>
        <dbReference type="ARBA" id="ARBA00022729"/>
    </source>
</evidence>
<evidence type="ECO:0008006" key="5">
    <source>
        <dbReference type="Google" id="ProtNLM"/>
    </source>
</evidence>
<evidence type="ECO:0000313" key="4">
    <source>
        <dbReference type="Proteomes" id="UP000316500"/>
    </source>
</evidence>
<gene>
    <name evidence="3" type="ORF">FQP90_20490</name>
</gene>
<proteinExistence type="predicted"/>
<organism evidence="3 4">
    <name type="scientific">Paenarthrobacter nitroguajacolicus</name>
    <name type="common">Arthrobacter nitroguajacolicus</name>
    <dbReference type="NCBI Taxonomy" id="211146"/>
    <lineage>
        <taxon>Bacteria</taxon>
        <taxon>Bacillati</taxon>
        <taxon>Actinomycetota</taxon>
        <taxon>Actinomycetes</taxon>
        <taxon>Micrococcales</taxon>
        <taxon>Micrococcaceae</taxon>
        <taxon>Paenarthrobacter</taxon>
    </lineage>
</organism>
<keyword evidence="1 2" id="KW-0732">Signal</keyword>
<evidence type="ECO:0000313" key="3">
    <source>
        <dbReference type="EMBL" id="TVU58915.1"/>
    </source>
</evidence>
<dbReference type="InterPro" id="IPR013517">
    <property type="entry name" value="FG-GAP"/>
</dbReference>
<dbReference type="OrthoDB" id="1496095at2"/>
<dbReference type="Proteomes" id="UP000316500">
    <property type="component" value="Unassembled WGS sequence"/>
</dbReference>
<dbReference type="EMBL" id="VNFK01000021">
    <property type="protein sequence ID" value="TVU58915.1"/>
    <property type="molecule type" value="Genomic_DNA"/>
</dbReference>
<dbReference type="InterPro" id="IPR028994">
    <property type="entry name" value="Integrin_alpha_N"/>
</dbReference>
<dbReference type="PANTHER" id="PTHR44103">
    <property type="entry name" value="PROPROTEIN CONVERTASE P"/>
    <property type="match status" value="1"/>
</dbReference>
<feature type="chain" id="PRO_5022027685" description="VCBS repeat-containing protein" evidence="2">
    <location>
        <begin position="35"/>
        <end position="427"/>
    </location>
</feature>
<dbReference type="SUPFAM" id="SSF69318">
    <property type="entry name" value="Integrin alpha N-terminal domain"/>
    <property type="match status" value="1"/>
</dbReference>
<comment type="caution">
    <text evidence="3">The sequence shown here is derived from an EMBL/GenBank/DDBJ whole genome shotgun (WGS) entry which is preliminary data.</text>
</comment>
<name>A0A558GPV4_PAENT</name>
<dbReference type="Gene3D" id="2.130.10.130">
    <property type="entry name" value="Integrin alpha, N-terminal"/>
    <property type="match status" value="1"/>
</dbReference>
<dbReference type="RefSeq" id="WP_144652913.1">
    <property type="nucleotide sequence ID" value="NZ_VNFK01000021.1"/>
</dbReference>
<dbReference type="PANTHER" id="PTHR44103:SF1">
    <property type="entry name" value="PROPROTEIN CONVERTASE P"/>
    <property type="match status" value="1"/>
</dbReference>
<protein>
    <recommendedName>
        <fullName evidence="5">VCBS repeat-containing protein</fullName>
    </recommendedName>
</protein>